<evidence type="ECO:0000256" key="1">
    <source>
        <dbReference type="SAM" id="MobiDB-lite"/>
    </source>
</evidence>
<proteinExistence type="predicted"/>
<dbReference type="EMBL" id="CP005386">
    <property type="protein sequence ID" value="AGL27918.1"/>
    <property type="molecule type" value="Genomic_DNA"/>
</dbReference>
<accession>R4MG95</accession>
<reference evidence="2 3" key="1">
    <citation type="journal article" date="2013" name="Genome Announc.">
        <title>Whole-Genome Sequences of Four Clinical Isolates of Mycobacterium tuberculosis from Tamil Nadu, South India.</title>
        <authorList>
            <person name="Narayanan S."/>
            <person name="Deshpande U."/>
        </authorList>
    </citation>
    <scope>NUCLEOTIDE SEQUENCE [LARGE SCALE GENOMIC DNA]</scope>
    <source>
        <strain evidence="2 3">CAS/NITR204</strain>
    </source>
</reference>
<dbReference type="KEGG" id="mtuc:J113_17145"/>
<sequence>MGPVARGDVATIEHAELPPGWVLTTSGRISGVTEPGELSVHYPFPIADLVALDDALTYSSRACQVRFAIYLGDLGRDTAARAREILGKVPTPDNAVLLAVSPNQCAIEVVYGSQVRGRGAESAAPLGVAAASSAFEQGELVDGADERDPRAQRGDRAGLTRRARPNVRPMRRVVVQTRALAVRASRQRRSCGPATIAAPRPAPVATAGAMRAEPRGR</sequence>
<name>R4MG95_MYCTX</name>
<dbReference type="InterPro" id="IPR033437">
    <property type="entry name" value="DUF5130"/>
</dbReference>
<dbReference type="Pfam" id="PF17174">
    <property type="entry name" value="DUF5130"/>
    <property type="match status" value="1"/>
</dbReference>
<dbReference type="AlphaFoldDB" id="R4MG95"/>
<dbReference type="Proteomes" id="UP000013548">
    <property type="component" value="Chromosome"/>
</dbReference>
<evidence type="ECO:0000313" key="3">
    <source>
        <dbReference type="Proteomes" id="UP000013548"/>
    </source>
</evidence>
<evidence type="ECO:0000313" key="2">
    <source>
        <dbReference type="EMBL" id="AGL27918.1"/>
    </source>
</evidence>
<organism evidence="2 3">
    <name type="scientific">Mycobacterium tuberculosis CAS/NITR204</name>
    <dbReference type="NCBI Taxonomy" id="1310114"/>
    <lineage>
        <taxon>Bacteria</taxon>
        <taxon>Bacillati</taxon>
        <taxon>Actinomycetota</taxon>
        <taxon>Actinomycetes</taxon>
        <taxon>Mycobacteriales</taxon>
        <taxon>Mycobacteriaceae</taxon>
        <taxon>Mycobacterium</taxon>
        <taxon>Mycobacterium tuberculosis complex</taxon>
    </lineage>
</organism>
<feature type="compositionally biased region" description="Basic and acidic residues" evidence="1">
    <location>
        <begin position="144"/>
        <end position="158"/>
    </location>
</feature>
<feature type="region of interest" description="Disordered" evidence="1">
    <location>
        <begin position="184"/>
        <end position="217"/>
    </location>
</feature>
<protein>
    <submittedName>
        <fullName evidence="2">Uncharacterized protein</fullName>
    </submittedName>
</protein>
<feature type="region of interest" description="Disordered" evidence="1">
    <location>
        <begin position="140"/>
        <end position="163"/>
    </location>
</feature>
<dbReference type="BioCyc" id="MTUB1310114:G13A2-2490-MONOMER"/>
<dbReference type="HOGENOM" id="CLU_1271162_0_0_11"/>
<gene>
    <name evidence="2" type="ORF">J113_17145</name>
</gene>